<evidence type="ECO:0000256" key="12">
    <source>
        <dbReference type="SAM" id="Phobius"/>
    </source>
</evidence>
<keyword evidence="7" id="KW-0256">Endoplasmic reticulum</keyword>
<dbReference type="InterPro" id="IPR013766">
    <property type="entry name" value="Thioredoxin_domain"/>
</dbReference>
<dbReference type="EMBL" id="QGNW01000217">
    <property type="protein sequence ID" value="RVW84307.1"/>
    <property type="molecule type" value="Genomic_DNA"/>
</dbReference>
<dbReference type="GO" id="GO:0005788">
    <property type="term" value="C:endoplasmic reticulum lumen"/>
    <property type="evidence" value="ECO:0007669"/>
    <property type="project" value="UniProtKB-SubCell"/>
</dbReference>
<keyword evidence="5" id="KW-0732">Signal</keyword>
<evidence type="ECO:0000256" key="3">
    <source>
        <dbReference type="ARBA" id="ARBA00006347"/>
    </source>
</evidence>
<comment type="caution">
    <text evidence="14">The sequence shown here is derived from an EMBL/GenBank/DDBJ whole genome shotgun (WGS) entry which is preliminary data.</text>
</comment>
<feature type="domain" description="Thioredoxin" evidence="13">
    <location>
        <begin position="74"/>
        <end position="224"/>
    </location>
</feature>
<evidence type="ECO:0000256" key="5">
    <source>
        <dbReference type="ARBA" id="ARBA00022729"/>
    </source>
</evidence>
<keyword evidence="12" id="KW-1133">Transmembrane helix</keyword>
<dbReference type="InterPro" id="IPR017937">
    <property type="entry name" value="Thioredoxin_CS"/>
</dbReference>
<dbReference type="FunFam" id="3.40.30.10:FF:000023">
    <property type="entry name" value="Protein disulfide-isomerase"/>
    <property type="match status" value="1"/>
</dbReference>
<dbReference type="PROSITE" id="PS00194">
    <property type="entry name" value="THIOREDOXIN_1"/>
    <property type="match status" value="1"/>
</dbReference>
<organism evidence="14 15">
    <name type="scientific">Vitis vinifera</name>
    <name type="common">Grape</name>
    <dbReference type="NCBI Taxonomy" id="29760"/>
    <lineage>
        <taxon>Eukaryota</taxon>
        <taxon>Viridiplantae</taxon>
        <taxon>Streptophyta</taxon>
        <taxon>Embryophyta</taxon>
        <taxon>Tracheophyta</taxon>
        <taxon>Spermatophyta</taxon>
        <taxon>Magnoliopsida</taxon>
        <taxon>eudicotyledons</taxon>
        <taxon>Gunneridae</taxon>
        <taxon>Pentapetalae</taxon>
        <taxon>rosids</taxon>
        <taxon>Vitales</taxon>
        <taxon>Vitaceae</taxon>
        <taxon>Viteae</taxon>
        <taxon>Vitis</taxon>
    </lineage>
</organism>
<feature type="transmembrane region" description="Helical" evidence="12">
    <location>
        <begin position="6"/>
        <end position="25"/>
    </location>
</feature>
<dbReference type="Gene3D" id="3.40.30.10">
    <property type="entry name" value="Glutaredoxin"/>
    <property type="match status" value="1"/>
</dbReference>
<dbReference type="PANTHER" id="PTHR18929:SF246">
    <property type="entry name" value="PROTEIN DISULFIDE ISOMERASE-LIKE 1-4"/>
    <property type="match status" value="1"/>
</dbReference>
<dbReference type="SUPFAM" id="SSF52833">
    <property type="entry name" value="Thioredoxin-like"/>
    <property type="match status" value="1"/>
</dbReference>
<dbReference type="EC" id="5.3.4.1" evidence="4"/>
<evidence type="ECO:0000256" key="11">
    <source>
        <dbReference type="SAM" id="MobiDB-lite"/>
    </source>
</evidence>
<dbReference type="AlphaFoldDB" id="A0A438HIM7"/>
<sequence>MPKSNLALSATFQAVMFFNVTVLYFKPPSQIHIHSDSVVRLYRPKLSPLLYGMAGRVVMILSILILLPFVAFSLSKADEPEDLTLLQSQDQNDTVLPPPDPNRFNGGDDDDLSDSDGAGGDDDSDREVVDEKDVVVLKEANFSEFLERNPYVMVEFYAPWCGHCKALAPEYAAAATELKGEAVLAKVDGTEESGLMDKYEVQGFPTLYFYADGVHKAYSGLRTK</sequence>
<evidence type="ECO:0000256" key="1">
    <source>
        <dbReference type="ARBA" id="ARBA00001182"/>
    </source>
</evidence>
<feature type="region of interest" description="Disordered" evidence="11">
    <location>
        <begin position="86"/>
        <end position="126"/>
    </location>
</feature>
<keyword evidence="12" id="KW-0472">Membrane</keyword>
<comment type="subcellular location">
    <subcellularLocation>
        <location evidence="2">Endoplasmic reticulum lumen</location>
    </subcellularLocation>
</comment>
<name>A0A438HIM7_VITVI</name>
<keyword evidence="12" id="KW-0812">Transmembrane</keyword>
<proteinExistence type="inferred from homology"/>
<keyword evidence="10" id="KW-0676">Redox-active center</keyword>
<evidence type="ECO:0000313" key="14">
    <source>
        <dbReference type="EMBL" id="RVW84307.1"/>
    </source>
</evidence>
<dbReference type="PRINTS" id="PR00421">
    <property type="entry name" value="THIOREDOXIN"/>
</dbReference>
<keyword evidence="6" id="KW-0677">Repeat</keyword>
<dbReference type="Proteomes" id="UP000288805">
    <property type="component" value="Unassembled WGS sequence"/>
</dbReference>
<gene>
    <name evidence="14" type="primary">PDIL1-4_0</name>
    <name evidence="14" type="ORF">CK203_036631</name>
</gene>
<evidence type="ECO:0000256" key="8">
    <source>
        <dbReference type="ARBA" id="ARBA00023157"/>
    </source>
</evidence>
<dbReference type="PANTHER" id="PTHR18929">
    <property type="entry name" value="PROTEIN DISULFIDE ISOMERASE"/>
    <property type="match status" value="1"/>
</dbReference>
<reference evidence="14 15" key="1">
    <citation type="journal article" date="2018" name="PLoS Genet.">
        <title>Population sequencing reveals clonal diversity and ancestral inbreeding in the grapevine cultivar Chardonnay.</title>
        <authorList>
            <person name="Roach M.J."/>
            <person name="Johnson D.L."/>
            <person name="Bohlmann J."/>
            <person name="van Vuuren H.J."/>
            <person name="Jones S.J."/>
            <person name="Pretorius I.S."/>
            <person name="Schmidt S.A."/>
            <person name="Borneman A.R."/>
        </authorList>
    </citation>
    <scope>NUCLEOTIDE SEQUENCE [LARGE SCALE GENOMIC DNA]</scope>
    <source>
        <strain evidence="15">cv. Chardonnay</strain>
        <tissue evidence="14">Leaf</tissue>
    </source>
</reference>
<evidence type="ECO:0000259" key="13">
    <source>
        <dbReference type="PROSITE" id="PS51352"/>
    </source>
</evidence>
<comment type="similarity">
    <text evidence="3">Belongs to the protein disulfide isomerase family.</text>
</comment>
<evidence type="ECO:0000256" key="7">
    <source>
        <dbReference type="ARBA" id="ARBA00022824"/>
    </source>
</evidence>
<feature type="transmembrane region" description="Helical" evidence="12">
    <location>
        <begin position="46"/>
        <end position="71"/>
    </location>
</feature>
<feature type="compositionally biased region" description="Acidic residues" evidence="11">
    <location>
        <begin position="107"/>
        <end position="125"/>
    </location>
</feature>
<dbReference type="InterPro" id="IPR036249">
    <property type="entry name" value="Thioredoxin-like_sf"/>
</dbReference>
<evidence type="ECO:0000256" key="4">
    <source>
        <dbReference type="ARBA" id="ARBA00012723"/>
    </source>
</evidence>
<dbReference type="Pfam" id="PF00085">
    <property type="entry name" value="Thioredoxin"/>
    <property type="match status" value="1"/>
</dbReference>
<accession>A0A438HIM7</accession>
<keyword evidence="8" id="KW-1015">Disulfide bond</keyword>
<evidence type="ECO:0000313" key="15">
    <source>
        <dbReference type="Proteomes" id="UP000288805"/>
    </source>
</evidence>
<evidence type="ECO:0000256" key="9">
    <source>
        <dbReference type="ARBA" id="ARBA00023235"/>
    </source>
</evidence>
<keyword evidence="9 14" id="KW-0413">Isomerase</keyword>
<evidence type="ECO:0000256" key="6">
    <source>
        <dbReference type="ARBA" id="ARBA00022737"/>
    </source>
</evidence>
<dbReference type="GO" id="GO:0003756">
    <property type="term" value="F:protein disulfide isomerase activity"/>
    <property type="evidence" value="ECO:0007669"/>
    <property type="project" value="UniProtKB-EC"/>
</dbReference>
<dbReference type="PROSITE" id="PS51352">
    <property type="entry name" value="THIOREDOXIN_2"/>
    <property type="match status" value="1"/>
</dbReference>
<protein>
    <recommendedName>
        <fullName evidence="4">protein disulfide-isomerase</fullName>
        <ecNumber evidence="4">5.3.4.1</ecNumber>
    </recommendedName>
</protein>
<comment type="catalytic activity">
    <reaction evidence="1">
        <text>Catalyzes the rearrangement of -S-S- bonds in proteins.</text>
        <dbReference type="EC" id="5.3.4.1"/>
    </reaction>
</comment>
<evidence type="ECO:0000256" key="2">
    <source>
        <dbReference type="ARBA" id="ARBA00004319"/>
    </source>
</evidence>
<evidence type="ECO:0000256" key="10">
    <source>
        <dbReference type="ARBA" id="ARBA00023284"/>
    </source>
</evidence>